<dbReference type="GO" id="GO:0046872">
    <property type="term" value="F:metal ion binding"/>
    <property type="evidence" value="ECO:0007669"/>
    <property type="project" value="UniProtKB-KW"/>
</dbReference>
<feature type="transmembrane region" description="Helical" evidence="7">
    <location>
        <begin position="33"/>
        <end position="52"/>
    </location>
</feature>
<dbReference type="Pfam" id="PF12801">
    <property type="entry name" value="Fer4_5"/>
    <property type="match status" value="2"/>
</dbReference>
<dbReference type="InterPro" id="IPR051684">
    <property type="entry name" value="Electron_Trans/Redox"/>
</dbReference>
<evidence type="ECO:0000256" key="7">
    <source>
        <dbReference type="SAM" id="Phobius"/>
    </source>
</evidence>
<evidence type="ECO:0000256" key="1">
    <source>
        <dbReference type="ARBA" id="ARBA00022448"/>
    </source>
</evidence>
<keyword evidence="6" id="KW-0411">Iron-sulfur</keyword>
<feature type="transmembrane region" description="Helical" evidence="7">
    <location>
        <begin position="88"/>
        <end position="108"/>
    </location>
</feature>
<evidence type="ECO:0000256" key="6">
    <source>
        <dbReference type="ARBA" id="ARBA00023014"/>
    </source>
</evidence>
<feature type="transmembrane region" description="Helical" evidence="7">
    <location>
        <begin position="141"/>
        <end position="167"/>
    </location>
</feature>
<evidence type="ECO:0000256" key="3">
    <source>
        <dbReference type="ARBA" id="ARBA00022723"/>
    </source>
</evidence>
<dbReference type="Proteomes" id="UP000823921">
    <property type="component" value="Unassembled WGS sequence"/>
</dbReference>
<reference evidence="9" key="1">
    <citation type="journal article" date="2021" name="PeerJ">
        <title>Extensive microbial diversity within the chicken gut microbiome revealed by metagenomics and culture.</title>
        <authorList>
            <person name="Gilroy R."/>
            <person name="Ravi A."/>
            <person name="Getino M."/>
            <person name="Pursley I."/>
            <person name="Horton D.L."/>
            <person name="Alikhan N.F."/>
            <person name="Baker D."/>
            <person name="Gharbi K."/>
            <person name="Hall N."/>
            <person name="Watson M."/>
            <person name="Adriaenssens E.M."/>
            <person name="Foster-Nyarko E."/>
            <person name="Jarju S."/>
            <person name="Secka A."/>
            <person name="Antonio M."/>
            <person name="Oren A."/>
            <person name="Chaudhuri R.R."/>
            <person name="La Ragione R."/>
            <person name="Hildebrand F."/>
            <person name="Pallen M.J."/>
        </authorList>
    </citation>
    <scope>NUCLEOTIDE SEQUENCE</scope>
    <source>
        <strain evidence="9">CHK192-8294</strain>
    </source>
</reference>
<protein>
    <submittedName>
        <fullName evidence="9">4Fe-4S binding protein</fullName>
    </submittedName>
</protein>
<keyword evidence="7" id="KW-1133">Transmembrane helix</keyword>
<dbReference type="AlphaFoldDB" id="A0A9D2SC19"/>
<dbReference type="GO" id="GO:0051539">
    <property type="term" value="F:4 iron, 4 sulfur cluster binding"/>
    <property type="evidence" value="ECO:0007669"/>
    <property type="project" value="UniProtKB-KW"/>
</dbReference>
<sequence>MNRKKHWYDYLWIVTPIYLGLGFFNILFAWLGMIFFCLPLLISIFGGSKLYCNRYCDRGQFFTLLGGRLKLSRNKPTPRWMRTKAFRYGFLIFFFVMFLQMLFTTYLVGAGAKDIGEFVKLFWTFQVPWHWAYHGTLFAPWVAQFAFGFYSIMLTSTLIGLIVMVLFKPRTWCVFCPMGTMTQLICTLRSGKAPAEGCASCSGCRR</sequence>
<organism evidence="9 10">
    <name type="scientific">Candidatus Flavonifractor intestinigallinarum</name>
    <dbReference type="NCBI Taxonomy" id="2838586"/>
    <lineage>
        <taxon>Bacteria</taxon>
        <taxon>Bacillati</taxon>
        <taxon>Bacillota</taxon>
        <taxon>Clostridia</taxon>
        <taxon>Eubacteriales</taxon>
        <taxon>Oscillospiraceae</taxon>
        <taxon>Flavonifractor</taxon>
    </lineage>
</organism>
<keyword evidence="5" id="KW-0408">Iron</keyword>
<keyword evidence="2" id="KW-0004">4Fe-4S</keyword>
<keyword evidence="1" id="KW-0813">Transport</keyword>
<evidence type="ECO:0000256" key="4">
    <source>
        <dbReference type="ARBA" id="ARBA00022982"/>
    </source>
</evidence>
<dbReference type="GO" id="GO:0005886">
    <property type="term" value="C:plasma membrane"/>
    <property type="evidence" value="ECO:0007669"/>
    <property type="project" value="TreeGrafter"/>
</dbReference>
<evidence type="ECO:0000259" key="8">
    <source>
        <dbReference type="Pfam" id="PF12801"/>
    </source>
</evidence>
<keyword evidence="7" id="KW-0812">Transmembrane</keyword>
<evidence type="ECO:0000313" key="10">
    <source>
        <dbReference type="Proteomes" id="UP000823921"/>
    </source>
</evidence>
<dbReference type="EMBL" id="DWXO01000094">
    <property type="protein sequence ID" value="HJB81319.1"/>
    <property type="molecule type" value="Genomic_DNA"/>
</dbReference>
<keyword evidence="3" id="KW-0479">Metal-binding</keyword>
<name>A0A9D2SC19_9FIRM</name>
<proteinExistence type="predicted"/>
<accession>A0A9D2SC19</accession>
<keyword evidence="7" id="KW-0472">Membrane</keyword>
<feature type="domain" description="4Fe-4S ferredoxin-type" evidence="8">
    <location>
        <begin position="28"/>
        <end position="68"/>
    </location>
</feature>
<reference evidence="9" key="2">
    <citation type="submission" date="2021-04" db="EMBL/GenBank/DDBJ databases">
        <authorList>
            <person name="Gilroy R."/>
        </authorList>
    </citation>
    <scope>NUCLEOTIDE SEQUENCE</scope>
    <source>
        <strain evidence="9">CHK192-8294</strain>
    </source>
</reference>
<gene>
    <name evidence="9" type="ORF">H9712_10045</name>
</gene>
<dbReference type="PANTHER" id="PTHR30176">
    <property type="entry name" value="FERREDOXIN-TYPE PROTEIN NAPH"/>
    <property type="match status" value="1"/>
</dbReference>
<evidence type="ECO:0000256" key="2">
    <source>
        <dbReference type="ARBA" id="ARBA00022485"/>
    </source>
</evidence>
<comment type="caution">
    <text evidence="9">The sequence shown here is derived from an EMBL/GenBank/DDBJ whole genome shotgun (WGS) entry which is preliminary data.</text>
</comment>
<evidence type="ECO:0000313" key="9">
    <source>
        <dbReference type="EMBL" id="HJB81319.1"/>
    </source>
</evidence>
<dbReference type="PANTHER" id="PTHR30176:SF3">
    <property type="entry name" value="FERREDOXIN-TYPE PROTEIN NAPH"/>
    <property type="match status" value="1"/>
</dbReference>
<evidence type="ECO:0000256" key="5">
    <source>
        <dbReference type="ARBA" id="ARBA00023004"/>
    </source>
</evidence>
<dbReference type="InterPro" id="IPR017896">
    <property type="entry name" value="4Fe4S_Fe-S-bd"/>
</dbReference>
<feature type="domain" description="4Fe-4S ferredoxin-type" evidence="8">
    <location>
        <begin position="155"/>
        <end position="192"/>
    </location>
</feature>
<keyword evidence="4" id="KW-0249">Electron transport</keyword>